<dbReference type="InterPro" id="IPR041698">
    <property type="entry name" value="Methyltransf_25"/>
</dbReference>
<dbReference type="Proteomes" id="UP001179280">
    <property type="component" value="Unassembled WGS sequence"/>
</dbReference>
<sequence>MKEDIYRNEDVLLMLDQWLREPEPFWDEFYADRQRSIPFFIQAPDENVVRYFEANQVKVGKVLELGCGPGRNALYFAGKGCEVDAVDLSSTTLKWAKERADKANLKINFIHKNVFELDIQEGTYDFVYDSGCFHHIAPHRRTSYVELVRKALKPQGRFALTCFLKGGQLGGAVISDWEVYRRRSLQGGLGFTDESLRSIFSDLQVIDVSPMQIIEQPSTQFGVPDFLTGLFQK</sequence>
<dbReference type="PANTHER" id="PTHR43667">
    <property type="entry name" value="CYCLOPROPANE-FATTY-ACYL-PHOSPHOLIPID SYNTHASE"/>
    <property type="match status" value="1"/>
</dbReference>
<name>A0ABS2SP95_9BACI</name>
<dbReference type="CDD" id="cd02440">
    <property type="entry name" value="AdoMet_MTases"/>
    <property type="match status" value="1"/>
</dbReference>
<dbReference type="Pfam" id="PF13649">
    <property type="entry name" value="Methyltransf_25"/>
    <property type="match status" value="1"/>
</dbReference>
<comment type="caution">
    <text evidence="2">The sequence shown here is derived from an EMBL/GenBank/DDBJ whole genome shotgun (WGS) entry which is preliminary data.</text>
</comment>
<reference evidence="2" key="1">
    <citation type="submission" date="2021-01" db="EMBL/GenBank/DDBJ databases">
        <title>Genomic Encyclopedia of Type Strains, Phase IV (KMG-IV): sequencing the most valuable type-strain genomes for metagenomic binning, comparative biology and taxonomic classification.</title>
        <authorList>
            <person name="Goeker M."/>
        </authorList>
    </citation>
    <scope>NUCLEOTIDE SEQUENCE</scope>
    <source>
        <strain evidence="2">DSM 21943</strain>
    </source>
</reference>
<evidence type="ECO:0000259" key="1">
    <source>
        <dbReference type="Pfam" id="PF13649"/>
    </source>
</evidence>
<dbReference type="EMBL" id="JAFBCV010000001">
    <property type="protein sequence ID" value="MBM7837340.1"/>
    <property type="molecule type" value="Genomic_DNA"/>
</dbReference>
<protein>
    <submittedName>
        <fullName evidence="2">Cyclopropane fatty-acyl-phospholipid synthase-like methyltransferase</fullName>
    </submittedName>
</protein>
<dbReference type="InterPro" id="IPR050723">
    <property type="entry name" value="CFA/CMAS"/>
</dbReference>
<proteinExistence type="predicted"/>
<dbReference type="Gene3D" id="3.40.50.150">
    <property type="entry name" value="Vaccinia Virus protein VP39"/>
    <property type="match status" value="1"/>
</dbReference>
<dbReference type="RefSeq" id="WP_204464264.1">
    <property type="nucleotide sequence ID" value="NZ_JAFBCV010000001.1"/>
</dbReference>
<dbReference type="InterPro" id="IPR029063">
    <property type="entry name" value="SAM-dependent_MTases_sf"/>
</dbReference>
<gene>
    <name evidence="2" type="ORF">JOC54_000571</name>
</gene>
<dbReference type="SUPFAM" id="SSF53335">
    <property type="entry name" value="S-adenosyl-L-methionine-dependent methyltransferases"/>
    <property type="match status" value="1"/>
</dbReference>
<keyword evidence="3" id="KW-1185">Reference proteome</keyword>
<organism evidence="2 3">
    <name type="scientific">Shouchella xiaoxiensis</name>
    <dbReference type="NCBI Taxonomy" id="766895"/>
    <lineage>
        <taxon>Bacteria</taxon>
        <taxon>Bacillati</taxon>
        <taxon>Bacillota</taxon>
        <taxon>Bacilli</taxon>
        <taxon>Bacillales</taxon>
        <taxon>Bacillaceae</taxon>
        <taxon>Shouchella</taxon>
    </lineage>
</organism>
<evidence type="ECO:0000313" key="3">
    <source>
        <dbReference type="Proteomes" id="UP001179280"/>
    </source>
</evidence>
<dbReference type="PANTHER" id="PTHR43667:SF2">
    <property type="entry name" value="FATTY ACID C-METHYL TRANSFERASE"/>
    <property type="match status" value="1"/>
</dbReference>
<accession>A0ABS2SP95</accession>
<feature type="domain" description="Methyltransferase" evidence="1">
    <location>
        <begin position="62"/>
        <end position="156"/>
    </location>
</feature>
<evidence type="ECO:0000313" key="2">
    <source>
        <dbReference type="EMBL" id="MBM7837340.1"/>
    </source>
</evidence>